<gene>
    <name evidence="2" type="ORF">UCMB321_0833</name>
</gene>
<dbReference type="PATRIC" id="fig|226910.6.peg.826"/>
<comment type="caution">
    <text evidence="2">The sequence shown here is derived from an EMBL/GenBank/DDBJ whole genome shotgun (WGS) entry which is preliminary data.</text>
</comment>
<feature type="signal peptide" evidence="1">
    <location>
        <begin position="1"/>
        <end position="17"/>
    </location>
</feature>
<organism evidence="2 3">
    <name type="scientific">Pseudomonas batumici</name>
    <dbReference type="NCBI Taxonomy" id="226910"/>
    <lineage>
        <taxon>Bacteria</taxon>
        <taxon>Pseudomonadati</taxon>
        <taxon>Pseudomonadota</taxon>
        <taxon>Gammaproteobacteria</taxon>
        <taxon>Pseudomonadales</taxon>
        <taxon>Pseudomonadaceae</taxon>
        <taxon>Pseudomonas</taxon>
    </lineage>
</organism>
<dbReference type="RefSeq" id="WP_040064082.1">
    <property type="nucleotide sequence ID" value="NZ_JXDG01000008.1"/>
</dbReference>
<dbReference type="Proteomes" id="UP000031535">
    <property type="component" value="Unassembled WGS sequence"/>
</dbReference>
<feature type="chain" id="PRO_5002148262" description="Secreted protein" evidence="1">
    <location>
        <begin position="18"/>
        <end position="92"/>
    </location>
</feature>
<evidence type="ECO:0000313" key="2">
    <source>
        <dbReference type="EMBL" id="KIH85364.1"/>
    </source>
</evidence>
<sequence length="92" mass="9786">MNRSVLLGLFVSACVLAAPAFASAEKDLCAVNLQSLNSAKTQLDANQQANLETSIQQAKAAADRNTNDSARECVAITSRALQEIQNHPKSTQ</sequence>
<keyword evidence="1" id="KW-0732">Signal</keyword>
<dbReference type="EMBL" id="JXDG01000008">
    <property type="protein sequence ID" value="KIH85364.1"/>
    <property type="molecule type" value="Genomic_DNA"/>
</dbReference>
<evidence type="ECO:0000313" key="3">
    <source>
        <dbReference type="Proteomes" id="UP000031535"/>
    </source>
</evidence>
<keyword evidence="3" id="KW-1185">Reference proteome</keyword>
<dbReference type="OrthoDB" id="7026422at2"/>
<protein>
    <recommendedName>
        <fullName evidence="4">Secreted protein</fullName>
    </recommendedName>
</protein>
<evidence type="ECO:0000256" key="1">
    <source>
        <dbReference type="SAM" id="SignalP"/>
    </source>
</evidence>
<accession>A0A0C2EH36</accession>
<name>A0A0C2EH36_9PSED</name>
<evidence type="ECO:0008006" key="4">
    <source>
        <dbReference type="Google" id="ProtNLM"/>
    </source>
</evidence>
<dbReference type="AlphaFoldDB" id="A0A0C2EH36"/>
<reference evidence="2 3" key="1">
    <citation type="submission" date="2015-01" db="EMBL/GenBank/DDBJ databases">
        <title>Complete genome of Pseudomonas batumici UCM B-321 producer of the batumin antibiotic with strong antistaphilococcal and potential anticancer activity.</title>
        <authorList>
            <person name="Klochko V.V."/>
            <person name="Zelena L.B."/>
            <person name="Elena K.A."/>
            <person name="Reva O.N."/>
        </authorList>
    </citation>
    <scope>NUCLEOTIDE SEQUENCE [LARGE SCALE GENOMIC DNA]</scope>
    <source>
        <strain evidence="2 3">UCM B-321</strain>
    </source>
</reference>
<proteinExistence type="predicted"/>